<comment type="caution">
    <text evidence="1">The sequence shown here is derived from an EMBL/GenBank/DDBJ whole genome shotgun (WGS) entry which is preliminary data.</text>
</comment>
<evidence type="ECO:0000313" key="1">
    <source>
        <dbReference type="EMBL" id="MBC3942658.1"/>
    </source>
</evidence>
<gene>
    <name evidence="1" type="ORF">H8S47_13350</name>
</gene>
<protein>
    <submittedName>
        <fullName evidence="1">Uncharacterized protein</fullName>
    </submittedName>
</protein>
<dbReference type="RefSeq" id="WP_187504338.1">
    <property type="nucleotide sequence ID" value="NZ_CP162536.1"/>
</dbReference>
<evidence type="ECO:0000313" key="2">
    <source>
        <dbReference type="Proteomes" id="UP000597613"/>
    </source>
</evidence>
<accession>A0ABR7AQB8</accession>
<reference evidence="1 2" key="1">
    <citation type="submission" date="2020-08" db="EMBL/GenBank/DDBJ databases">
        <title>Putative novel bacterial strains isolated from necrotic wheat leaf tissues caused by Xanthomonas translucens.</title>
        <authorList>
            <person name="Tambong J.T."/>
        </authorList>
    </citation>
    <scope>NUCLEOTIDE SEQUENCE [LARGE SCALE GENOMIC DNA]</scope>
    <source>
        <strain evidence="2">DOAB 1063</strain>
    </source>
</reference>
<organism evidence="1 2">
    <name type="scientific">Sphingomonas albertensis</name>
    <dbReference type="NCBI Taxonomy" id="2762591"/>
    <lineage>
        <taxon>Bacteria</taxon>
        <taxon>Pseudomonadati</taxon>
        <taxon>Pseudomonadota</taxon>
        <taxon>Alphaproteobacteria</taxon>
        <taxon>Sphingomonadales</taxon>
        <taxon>Sphingomonadaceae</taxon>
        <taxon>Sphingomonas</taxon>
    </lineage>
</organism>
<name>A0ABR7AQB8_9SPHN</name>
<dbReference type="EMBL" id="JACONT010000030">
    <property type="protein sequence ID" value="MBC3942658.1"/>
    <property type="molecule type" value="Genomic_DNA"/>
</dbReference>
<proteinExistence type="predicted"/>
<sequence length="65" mass="7284">MAAIFMVGDGLMGLLQPRRHVDLWKDDALGTEKLVKPFVDRPGRRRLYAVVQIPAGLALAARQKR</sequence>
<keyword evidence="2" id="KW-1185">Reference proteome</keyword>
<dbReference type="Proteomes" id="UP000597613">
    <property type="component" value="Unassembled WGS sequence"/>
</dbReference>